<accession>A0A8B2NGL4</accession>
<feature type="domain" description="Transposase IS204/IS1001/IS1096/IS1165 DDE" evidence="1">
    <location>
        <begin position="91"/>
        <end position="165"/>
    </location>
</feature>
<comment type="caution">
    <text evidence="2">The sequence shown here is derived from an EMBL/GenBank/DDBJ whole genome shotgun (WGS) entry which is preliminary data.</text>
</comment>
<dbReference type="InterPro" id="IPR047951">
    <property type="entry name" value="Transpos_ISL3"/>
</dbReference>
<evidence type="ECO:0000313" key="3">
    <source>
        <dbReference type="Proteomes" id="UP000249590"/>
    </source>
</evidence>
<dbReference type="Proteomes" id="UP000249590">
    <property type="component" value="Unassembled WGS sequence"/>
</dbReference>
<reference evidence="2 3" key="1">
    <citation type="submission" date="2018-05" db="EMBL/GenBank/DDBJ databases">
        <title>Acuticoccus sediminis sp. nov., isolated from deep-sea sediment of Indian Ocean.</title>
        <authorList>
            <person name="Liu X."/>
            <person name="Lai Q."/>
            <person name="Du Y."/>
            <person name="Sun F."/>
            <person name="Zhang X."/>
            <person name="Wang S."/>
            <person name="Shao Z."/>
        </authorList>
    </citation>
    <scope>NUCLEOTIDE SEQUENCE [LARGE SCALE GENOMIC DNA]</scope>
    <source>
        <strain evidence="2 3">PTG4-2</strain>
    </source>
</reference>
<dbReference type="Pfam" id="PF01610">
    <property type="entry name" value="DDE_Tnp_ISL3"/>
    <property type="match status" value="1"/>
</dbReference>
<dbReference type="PANTHER" id="PTHR33498:SF1">
    <property type="entry name" value="TRANSPOSASE FOR INSERTION SEQUENCE ELEMENT IS1557"/>
    <property type="match status" value="1"/>
</dbReference>
<proteinExistence type="predicted"/>
<sequence>MEITVSVRRFRCANADCPRLIFAERLDSMAAAVRARRTGRLDGIVCHLGMALGGRPGQAIARRLLLPVSKDTLLRTVRRRCKPPSGAPRVIGTDDWAWRKGLRYGTLICDLERREVIDLLPDREPGTVAAWLAARPSVEIIARDRGGGYATGARQGRPEAIQVAGRMASHRERQRVVPARGPALHVGR</sequence>
<dbReference type="EMBL" id="QHHQ01000040">
    <property type="protein sequence ID" value="RAH95189.1"/>
    <property type="molecule type" value="Genomic_DNA"/>
</dbReference>
<gene>
    <name evidence="2" type="ORF">DLJ53_34500</name>
</gene>
<name>A0A8B2NGL4_9HYPH</name>
<dbReference type="PANTHER" id="PTHR33498">
    <property type="entry name" value="TRANSPOSASE FOR INSERTION SEQUENCE ELEMENT IS1557"/>
    <property type="match status" value="1"/>
</dbReference>
<feature type="non-terminal residue" evidence="2">
    <location>
        <position position="188"/>
    </location>
</feature>
<evidence type="ECO:0000313" key="2">
    <source>
        <dbReference type="EMBL" id="RAH95189.1"/>
    </source>
</evidence>
<protein>
    <recommendedName>
        <fullName evidence="1">Transposase IS204/IS1001/IS1096/IS1165 DDE domain-containing protein</fullName>
    </recommendedName>
</protein>
<evidence type="ECO:0000259" key="1">
    <source>
        <dbReference type="Pfam" id="PF01610"/>
    </source>
</evidence>
<keyword evidence="3" id="KW-1185">Reference proteome</keyword>
<dbReference type="AlphaFoldDB" id="A0A8B2NGL4"/>
<organism evidence="2 3">
    <name type="scientific">Acuticoccus sediminis</name>
    <dbReference type="NCBI Taxonomy" id="2184697"/>
    <lineage>
        <taxon>Bacteria</taxon>
        <taxon>Pseudomonadati</taxon>
        <taxon>Pseudomonadota</taxon>
        <taxon>Alphaproteobacteria</taxon>
        <taxon>Hyphomicrobiales</taxon>
        <taxon>Amorphaceae</taxon>
        <taxon>Acuticoccus</taxon>
    </lineage>
</organism>
<dbReference type="InterPro" id="IPR002560">
    <property type="entry name" value="Transposase_DDE"/>
</dbReference>